<feature type="domain" description="RapA2 cadherin-like" evidence="2">
    <location>
        <begin position="1269"/>
        <end position="1354"/>
    </location>
</feature>
<organism evidence="4 5">
    <name type="scientific">Gimesia alba</name>
    <dbReference type="NCBI Taxonomy" id="2527973"/>
    <lineage>
        <taxon>Bacteria</taxon>
        <taxon>Pseudomonadati</taxon>
        <taxon>Planctomycetota</taxon>
        <taxon>Planctomycetia</taxon>
        <taxon>Planctomycetales</taxon>
        <taxon>Planctomycetaceae</taxon>
        <taxon>Gimesia</taxon>
    </lineage>
</organism>
<dbReference type="InterPro" id="IPR040853">
    <property type="entry name" value="RapA2_cadherin-like"/>
</dbReference>
<feature type="domain" description="Cadherin-like" evidence="3">
    <location>
        <begin position="1736"/>
        <end position="1838"/>
    </location>
</feature>
<dbReference type="Proteomes" id="UP000317171">
    <property type="component" value="Chromosome"/>
</dbReference>
<protein>
    <submittedName>
        <fullName evidence="4">Uncharacterized protein</fullName>
    </submittedName>
</protein>
<reference evidence="4 5" key="1">
    <citation type="submission" date="2019-02" db="EMBL/GenBank/DDBJ databases">
        <title>Deep-cultivation of Planctomycetes and their phenomic and genomic characterization uncovers novel biology.</title>
        <authorList>
            <person name="Wiegand S."/>
            <person name="Jogler M."/>
            <person name="Boedeker C."/>
            <person name="Pinto D."/>
            <person name="Vollmers J."/>
            <person name="Rivas-Marin E."/>
            <person name="Kohn T."/>
            <person name="Peeters S.H."/>
            <person name="Heuer A."/>
            <person name="Rast P."/>
            <person name="Oberbeckmann S."/>
            <person name="Bunk B."/>
            <person name="Jeske O."/>
            <person name="Meyerdierks A."/>
            <person name="Storesund J.E."/>
            <person name="Kallscheuer N."/>
            <person name="Luecker S."/>
            <person name="Lage O.M."/>
            <person name="Pohl T."/>
            <person name="Merkel B.J."/>
            <person name="Hornburger P."/>
            <person name="Mueller R.-W."/>
            <person name="Bruemmer F."/>
            <person name="Labrenz M."/>
            <person name="Spormann A.M."/>
            <person name="Op den Camp H."/>
            <person name="Overmann J."/>
            <person name="Amann R."/>
            <person name="Jetten M.S.M."/>
            <person name="Mascher T."/>
            <person name="Medema M.H."/>
            <person name="Devos D.P."/>
            <person name="Kaster A.-K."/>
            <person name="Ovreas L."/>
            <person name="Rohde M."/>
            <person name="Galperin M.Y."/>
            <person name="Jogler C."/>
        </authorList>
    </citation>
    <scope>NUCLEOTIDE SEQUENCE [LARGE SCALE GENOMIC DNA]</scope>
    <source>
        <strain evidence="4 5">Pan241w</strain>
    </source>
</reference>
<keyword evidence="5" id="KW-1185">Reference proteome</keyword>
<dbReference type="Pfam" id="PF17963">
    <property type="entry name" value="Big_9"/>
    <property type="match status" value="15"/>
</dbReference>
<evidence type="ECO:0000259" key="1">
    <source>
        <dbReference type="Pfam" id="PF04151"/>
    </source>
</evidence>
<name>A0A517RJ43_9PLAN</name>
<dbReference type="Gene3D" id="3.40.390.10">
    <property type="entry name" value="Collagenase (Catalytic Domain)"/>
    <property type="match status" value="1"/>
</dbReference>
<dbReference type="SUPFAM" id="SSF63446">
    <property type="entry name" value="Type I dockerin domain"/>
    <property type="match status" value="1"/>
</dbReference>
<feature type="domain" description="Cadherin-like" evidence="3">
    <location>
        <begin position="1943"/>
        <end position="2045"/>
    </location>
</feature>
<dbReference type="InterPro" id="IPR010221">
    <property type="entry name" value="VCBS_dom"/>
</dbReference>
<feature type="domain" description="Cadherin-like" evidence="3">
    <location>
        <begin position="1841"/>
        <end position="1941"/>
    </location>
</feature>
<dbReference type="SUPFAM" id="SSF55486">
    <property type="entry name" value="Metalloproteases ('zincins'), catalytic domain"/>
    <property type="match status" value="1"/>
</dbReference>
<dbReference type="KEGG" id="gaz:Pan241w_39950"/>
<evidence type="ECO:0000313" key="4">
    <source>
        <dbReference type="EMBL" id="QDT43891.1"/>
    </source>
</evidence>
<accession>A0A517RJ43</accession>
<dbReference type="Pfam" id="PF17892">
    <property type="entry name" value="Cadherin_5"/>
    <property type="match status" value="4"/>
</dbReference>
<evidence type="ECO:0000259" key="3">
    <source>
        <dbReference type="Pfam" id="PF17892"/>
    </source>
</evidence>
<evidence type="ECO:0000313" key="5">
    <source>
        <dbReference type="Proteomes" id="UP000317171"/>
    </source>
</evidence>
<proteinExistence type="predicted"/>
<dbReference type="Gene3D" id="2.60.40.10">
    <property type="entry name" value="Immunoglobulins"/>
    <property type="match status" value="1"/>
</dbReference>
<dbReference type="EMBL" id="CP036269">
    <property type="protein sequence ID" value="QDT43891.1"/>
    <property type="molecule type" value="Genomic_DNA"/>
</dbReference>
<dbReference type="Gene3D" id="2.60.120.380">
    <property type="match status" value="1"/>
</dbReference>
<gene>
    <name evidence="4" type="ORF">Pan241w_39950</name>
</gene>
<dbReference type="InterPro" id="IPR024079">
    <property type="entry name" value="MetalloPept_cat_dom_sf"/>
</dbReference>
<dbReference type="InterPro" id="IPR036439">
    <property type="entry name" value="Dockerin_dom_sf"/>
</dbReference>
<dbReference type="GO" id="GO:0008237">
    <property type="term" value="F:metallopeptidase activity"/>
    <property type="evidence" value="ECO:0007669"/>
    <property type="project" value="InterPro"/>
</dbReference>
<dbReference type="Pfam" id="PF04151">
    <property type="entry name" value="PPC"/>
    <property type="match status" value="1"/>
</dbReference>
<feature type="domain" description="Peptidase C-terminal archaeal/bacterial" evidence="1">
    <location>
        <begin position="3598"/>
        <end position="3680"/>
    </location>
</feature>
<dbReference type="GO" id="GO:0000272">
    <property type="term" value="P:polysaccharide catabolic process"/>
    <property type="evidence" value="ECO:0007669"/>
    <property type="project" value="InterPro"/>
</dbReference>
<dbReference type="InterPro" id="IPR018247">
    <property type="entry name" value="EF_Hand_1_Ca_BS"/>
</dbReference>
<evidence type="ECO:0000259" key="2">
    <source>
        <dbReference type="Pfam" id="PF17803"/>
    </source>
</evidence>
<feature type="domain" description="Cadherin-like" evidence="3">
    <location>
        <begin position="2535"/>
        <end position="2637"/>
    </location>
</feature>
<dbReference type="InterPro" id="IPR013783">
    <property type="entry name" value="Ig-like_fold"/>
</dbReference>
<dbReference type="Pfam" id="PF17803">
    <property type="entry name" value="Cadherin_4"/>
    <property type="match status" value="1"/>
</dbReference>
<dbReference type="PROSITE" id="PS00018">
    <property type="entry name" value="EF_HAND_1"/>
    <property type="match status" value="4"/>
</dbReference>
<sequence>MKSLKRLFGRKSTRKATRRSPFRISRPIGYASHVERLEDRTLLASNILASLESSVNQPNDSTELVLNVGPGSSPTLGFEVRASASSTFDPAAIQIFDANTNAVIPLNLAENDHNGPNSLVLATLNPGEYKILVNGQTADTGGFIVDVFLPGDMDGSGTVSDPEYQHALAAFYQHTYGYNHFTAQFIQQLGLDPSADYYSEELDGDKDGDVDNNDLLMMNSNRNIPPIQLELIGDQDAPAVDAGLEVDSGISDSDGISNELTIVGTVTDESLITQFKVALDGGSFVDIFGELSGGANGGTFTLTRGWLETNLNSGASLEGGTHTLHFMTEDEHGNISSAGMFDVNFELDTIAPSQGSLNLGSFSANEDFGTYTVNPLSAYINQNGGTALQYEAVHVSGDDLVTFDFSTDDLTFNSILDAFGAGVYKIIATDLAGNSFETPTFNVFITAINDAPVAVDDQYTTNNEDDVFNAFGPGLVIANDTDVENDMLTVVEVNGSSGDVGTEITIGAGGKLTLESDGSFSFDPDGVYNYLAAGETATETFTYTISDGNGGTDTATVTIIITGTNDDPVAENDALTTDEDTVLFGGDVFADNGSGADSDDDTTDTLTVVGITDSVTTGTVGSAYMLASGAIVTIQSDGTFDYDPNGAFEGLAVGQNATDSFTYTIDDGNGGTDTATVTITIDGVNDAPVAENDGFSTDEDTVLVGGDVFADNGNGTDSDVDLSDTLTVTGINQGMTTGTVGSAFSLASGAIVTLQSDGTFDYDPNGAFESLAITETATDSFTYTIDDGNGGTDTATVTITIDGVNDDPLAQADAFTTDEDTVLTGGDLFADNGSGPDSDPDTSDIFTVSEVNGVSMNVGTQITLGSGALLTLNVDGTFDYDPNGAFEGLAVGDTDTDSFTYTIDDGNGGTDTATVTITINGVNDPPIAENDGFTTDEDTILVGGLLFEDNGNGTDRDPDLTDVFSVTGISEGMTTGTVGSPFVLASGAIVTVQSAGTFSYDPNGVFESLAVGETDTDTFTYTIMDPFGGTDTATVTITITGVNDDPTAEYDEFATDEDTVLTGGNVLVDNGSGADSDPDTSDTLMISEVNGVSGNVGTQILLPSGALLTMNADGTFEYDPNGAFEYLSVGDANMDSFTYTIDDGHGGTDTATVAITVHGVNDVPTAQDDAFTINEDTTIAGGDLFADNGNGVDSDPDSNDEFLVSEVNGSAGNVDSQFTLPSGALLLVNNDGGFNYDPNGVYNYLAVGETAQDSFTYQISDGNGGSDTATVTITITGLNDDPTANNDEFSTDEDTVLTGGNVLIDNVNGADSDPDTSDTLMVTEVNGASGDVGTQITLGSGALLTLNADGTFEYDPNGVFENLSVDEPNMDSFTYTIDDGHGGTDTATVSITIIGVNDAPTAQDDAFTIDEETTITGGDLFADNGSGADSDPDTLDTPFVSLVNGSAGNVDSQFSLGSGALLLVNNDGTFNYDPNGAYDYLAVGEIATETFTYTLSDGNGGTDTATVTITINGVNNPPVAQPDAIDVNKEQTINGNVFADNGSGVDSDVDASDTFNVTDVNGQSGDVGMQITLGSNALLTLNADGTFTYDPNGQFNHLTGLDTATDTFTYKIDDGNGGTDTATVTLTISANQMPIANLDMAATDEETALPGIDVLANDTDPDGDDNNLVVVSLFSMFSSGGAFLSLNMDGTVSYDPTGAFDYLSAGQMVTDTFTYTVGDERGGFATGTVQVTVTGVNDDPTVSAPVESTTTEDDGSVDVDLLANASDVDANDTLSISAMTKTNTGNDGGISINGTTLTINSSFYNNLSFNESEVITYSYNIEDGNGGVVAQTATITINGENDAPTVSMGVVSTPTEDDGQYVLNLLSNASDVDLSDTLSVMNLVKTSGDASGINVNGNQLTITPSVYNGLAAGETEVIEYTYDVIDGNGGSVAQTATITINGVNDAPTVTVQTISETRTEDDGSFSIDLLQNASDVDTTDVLMVDNLVKFSGNNVGVTVNGNTLDIDPSEYNFLAAGEVAVVVYHYDVIDGNGGSVPLIASITITGVNDPPVAQNDGLLNTTEDTVLDSALVGLGISVLDDNDAGPDSDVDLSDTLSVTGIADGFTTGTIGNPFMLASGAIVTLQSDGTFTYDPNNAFEDLAVGENTTDTFTYTLSDGNGGTDTATVTITIDGVNDAPVAADDEFSTNQDFVLTGENLFADNSNGADSDIDASDSLTVMEISQGGSVGTVGSGFTLASGAIVNVLADGTFSYDPNGAFDYLGATESAVDQFTYTIEDDEGVTDTATVTVTVFGLNDPPVAADDDITLNDENSILLGNDVFADNGNGADSDVDATDMLTVIGITDGVSTGTVGSAYVLDSGASVLLSANGIMGYFPNGAFNSLAVGETATDSFTYTISDGNGGTDTATVTITIIGANDPPNAVADDVVTNEDTILVGADVFVDNGNGVDSDVDTTDMLTVTGINQGMTTGTVGSGFTLASGAIVTMQSDGTFSYNPNGAFEHLAVGDTATDTFTYTISDGNGGMDSANVQVLINGVNDDPQVSAAVTSTSTEDDGIVNVDLLTNASDVDQNDTLSVTNLMQTNGGNAGGITMTTASSWSIDTSFYSFLPANESEVITYSYDVIDGNGGTVAQTLTITIDSVNDAPVAQPDAFSTDEDTTLVGGDVFADNGSGVDSDIDELDSFTVTGISEGMTSGTVGLPFVLSSGANVTIMSDGTFDYNPDGAFENLAVGETATDEFTYTIDDGNGGTDTATVTITINGVNDPVMAADDAVTTTKDTPLNFDVRLDNGSGPDTDADTSDTLLVTEITDTMLGTATATVGMPIILDSGATVTLQLDGTLVYDPNGQFPSLVEPTDVDTDMFTYKISDGTTTDTATVTVTVTGSNELLVATDEPLVDIFRDGLTPETIDLDLHFNDPDVGDTVTYMVDTHVEGDMPGDALPANFWANVSVSGSDLNITYTDYSSEQVRLPLVITVTAHSDDTISPDVIRTFKLIPDPQSTVDIRLIARNVASSGRDFTSFRAELNVTTLLADELGGARFQLVNGLQDLNYSIYLGDYGLDVDGTANGDSTDDLKELRIIDTTNDNVLFTVFSNSSADDNPTIDSVNDILTGTWTLGEGLSSAIIDKLYDGVLAVEVIENTGGAGTASIASGGNIVVSPEVADVTDLPSSVSQVAVGDQYVVEMWISDRLAQVLAGVSTPAGGVSSLIMDMIWDVADASLVDDQFTIDTSAFGFLTNVTSVDGPGGVLSDISATSVLPDLASNGYGRVGYAIFSADDIADDVDFMIDTTDILTGVDGVNRDVRVNFSQLSITNTSVDQVTPSEFFIQTDLSNLSVSGTITVDGQEINLLPQSAGSDATSVSGRLDVLLDDVNSPGTIQIVDSYIEVNPSGDARPDRGLSDDYSILDLADFGLVGDQLIPDVFSTFDGEINLAIRDAIAQVISSPQAIDGSGNFDISENWLLENGLLDSMISLPGFTDTVVDSNSESTAGETMSFFDPLTMAPVGLAAWSQANLTLVSPGVYELLIPISRRIEFTTSDGADVVLNLVGSATARFDVNQDDTDEAGDTLATAEVTGLTSAAPGTQVFQGVIGNNTVIADPLLDVDMYEIQLDAGDSVIVDVDANMFETGLDSIVRIFDSLGNQVAYSDDDLAPDEFLVNQLSTPLDSYVTFTASSTGTYYIGVSAYNDSNDPSTYDPTNTAGRPTGVDPADVGSYDLTITVQEGALPLHGTQAIVTDTTLDAGTAVDLVVVRTQTELNQFGQTSELPASDTWIDEWSSFWVEVYVETADARGITDAAVDLNYNTNFFSATEIEFSSAFAASGQAVIDDTTGVVTGLSGTAIYEKVGNGEKTLLARVKFESLSQDDVSIDFEDKFIGPHALGLSLSNVSVNLTNGSDTTLIVGDAPETDLWAIAYDVNDDDQINARDLVVMITIYGQNVLDSDSPYVWALDADKSGTVDHRDLRYFISNYGVQKGGDRDVVYPANFLQRWYGKTTDITGDSSIDQVMDEALGIWQDALGLEEPLDIQLVITNLGGTQLGEGQITGVDSEGRPVSGIVTLDDNAAGLGWYSDLDSSAFGDTVLEGGVAYTADAGSDAAGHYDLLTVLLHEIGHVLGFTETYAPFESFVQTGVGGTLSFVGSGFEATLTDDGLHLDDTVHAGDVMNATLDPGVRKLPSILDALILQSAHEAAASGSFEILVGVNAPLMANLPADEQLETSVEPLAVLESNTVVFSNSVSEFNESVLPEFNLTRNQLDLNSSTLNQVELDLTVLEGLNDELVSNLRLNGLSIVDSREHSPSSDANQTETDTDLLGLTQEFDAGFDDVFSDWAGPIL</sequence>
<dbReference type="InterPro" id="IPR041690">
    <property type="entry name" value="Cadherin_5"/>
</dbReference>
<dbReference type="NCBIfam" id="NF012211">
    <property type="entry name" value="tand_rpt_95"/>
    <property type="match status" value="14"/>
</dbReference>
<dbReference type="NCBIfam" id="TIGR01965">
    <property type="entry name" value="VCBS_repeat"/>
    <property type="match status" value="18"/>
</dbReference>
<dbReference type="InterPro" id="IPR007280">
    <property type="entry name" value="Peptidase_C_arc/bac"/>
</dbReference>